<evidence type="ECO:0000313" key="13">
    <source>
        <dbReference type="EMBL" id="BBA18702.1"/>
    </source>
</evidence>
<comment type="function">
    <text evidence="6">Catalyzes the conversion of 2 pyruvate molecules into acetolactate in the first common step of the biosynthetic pathway of the branched-amino acids such as leucine, isoleucine, and valine.</text>
</comment>
<name>B2XT33_HETAK</name>
<evidence type="ECO:0000313" key="10">
    <source>
        <dbReference type="EMBL" id="BBA18286.1"/>
    </source>
</evidence>
<evidence type="ECO:0000256" key="2">
    <source>
        <dbReference type="ARBA" id="ARBA00005025"/>
    </source>
</evidence>
<dbReference type="EMBL" id="LC269918">
    <property type="protein sequence ID" value="BBA18147.1"/>
    <property type="molecule type" value="Genomic_DNA"/>
</dbReference>
<keyword evidence="6" id="KW-0808">Transferase</keyword>
<evidence type="ECO:0000313" key="12">
    <source>
        <dbReference type="EMBL" id="BBA18563.1"/>
    </source>
</evidence>
<dbReference type="GeneID" id="6335728"/>
<dbReference type="InterPro" id="IPR045865">
    <property type="entry name" value="ACT-like_dom_sf"/>
</dbReference>
<dbReference type="GO" id="GO:0009099">
    <property type="term" value="P:L-valine biosynthetic process"/>
    <property type="evidence" value="ECO:0007669"/>
    <property type="project" value="UniProtKB-UniRule"/>
</dbReference>
<evidence type="ECO:0000259" key="7">
    <source>
        <dbReference type="PROSITE" id="PS51671"/>
    </source>
</evidence>
<evidence type="ECO:0000313" key="11">
    <source>
        <dbReference type="EMBL" id="BBA18425.1"/>
    </source>
</evidence>
<dbReference type="GO" id="GO:0003984">
    <property type="term" value="F:acetolactate synthase activity"/>
    <property type="evidence" value="ECO:0007669"/>
    <property type="project" value="UniProtKB-UniRule"/>
</dbReference>
<dbReference type="NCBIfam" id="NF008864">
    <property type="entry name" value="PRK11895.1"/>
    <property type="match status" value="1"/>
</dbReference>
<dbReference type="PROSITE" id="PS51671">
    <property type="entry name" value="ACT"/>
    <property type="match status" value="1"/>
</dbReference>
<dbReference type="EMBL" id="LC269920">
    <property type="protein sequence ID" value="BBA18425.1"/>
    <property type="molecule type" value="Genomic_DNA"/>
</dbReference>
<dbReference type="InterPro" id="IPR004789">
    <property type="entry name" value="Acetalactate_synth_ssu"/>
</dbReference>
<dbReference type="Pfam" id="PF10369">
    <property type="entry name" value="ALS_ss_C"/>
    <property type="match status" value="1"/>
</dbReference>
<proteinExistence type="inferred from homology"/>
<dbReference type="NCBIfam" id="TIGR00119">
    <property type="entry name" value="acolac_sm"/>
    <property type="match status" value="1"/>
</dbReference>
<dbReference type="PANTHER" id="PTHR30239:SF0">
    <property type="entry name" value="ACETOLACTATE SYNTHASE SMALL SUBUNIT 1, CHLOROPLASTIC"/>
    <property type="match status" value="1"/>
</dbReference>
<evidence type="ECO:0000313" key="9">
    <source>
        <dbReference type="EMBL" id="BBA18147.1"/>
    </source>
</evidence>
<dbReference type="EMBL" id="LC269921">
    <property type="protein sequence ID" value="BBA18563.1"/>
    <property type="molecule type" value="Genomic_DNA"/>
</dbReference>
<keyword evidence="8" id="KW-0934">Plastid</keyword>
<dbReference type="Pfam" id="PF22629">
    <property type="entry name" value="ACT_AHAS_ss"/>
    <property type="match status" value="1"/>
</dbReference>
<dbReference type="EMBL" id="LC269923">
    <property type="protein sequence ID" value="BBA18840.1"/>
    <property type="molecule type" value="Genomic_DNA"/>
</dbReference>
<dbReference type="EMBL" id="LC269922">
    <property type="protein sequence ID" value="BBA18702.1"/>
    <property type="molecule type" value="Genomic_DNA"/>
</dbReference>
<evidence type="ECO:0000256" key="4">
    <source>
        <dbReference type="ARBA" id="ARBA00022605"/>
    </source>
</evidence>
<keyword evidence="5 6" id="KW-0100">Branched-chain amino acid biosynthesis</keyword>
<dbReference type="AlphaFoldDB" id="B2XT33"/>
<dbReference type="FunFam" id="3.30.70.1150:FF:000001">
    <property type="entry name" value="Acetolactate synthase small subunit"/>
    <property type="match status" value="1"/>
</dbReference>
<comment type="catalytic activity">
    <reaction evidence="6">
        <text>2 pyruvate + H(+) = (2S)-2-acetolactate + CO2</text>
        <dbReference type="Rhea" id="RHEA:25249"/>
        <dbReference type="ChEBI" id="CHEBI:15361"/>
        <dbReference type="ChEBI" id="CHEBI:15378"/>
        <dbReference type="ChEBI" id="CHEBI:16526"/>
        <dbReference type="ChEBI" id="CHEBI:58476"/>
        <dbReference type="EC" id="2.2.1.6"/>
    </reaction>
</comment>
<evidence type="ECO:0000313" key="15">
    <source>
        <dbReference type="EMBL" id="BBA18979.1"/>
    </source>
</evidence>
<dbReference type="UniPathway" id="UPA00049">
    <property type="reaction ID" value="UER00059"/>
</dbReference>
<dbReference type="EMBL" id="LC269919">
    <property type="protein sequence ID" value="BBA18286.1"/>
    <property type="molecule type" value="Genomic_DNA"/>
</dbReference>
<evidence type="ECO:0000256" key="3">
    <source>
        <dbReference type="ARBA" id="ARBA00006341"/>
    </source>
</evidence>
<evidence type="ECO:0000256" key="6">
    <source>
        <dbReference type="RuleBase" id="RU368092"/>
    </source>
</evidence>
<dbReference type="PANTHER" id="PTHR30239">
    <property type="entry name" value="ACETOLACTATE SYNTHASE SMALL SUBUNIT"/>
    <property type="match status" value="1"/>
</dbReference>
<dbReference type="EMBL" id="EU168190">
    <property type="protein sequence ID" value="ABV65931.1"/>
    <property type="molecule type" value="Genomic_DNA"/>
</dbReference>
<dbReference type="UniPathway" id="UPA00047">
    <property type="reaction ID" value="UER00055"/>
</dbReference>
<dbReference type="EC" id="2.2.1.6" evidence="6"/>
<keyword evidence="8" id="KW-0150">Chloroplast</keyword>
<dbReference type="InterPro" id="IPR002912">
    <property type="entry name" value="ACT_dom"/>
</dbReference>
<dbReference type="Gene3D" id="3.30.70.1150">
    <property type="entry name" value="ACT-like. Chain A, domain 2"/>
    <property type="match status" value="1"/>
</dbReference>
<comment type="similarity">
    <text evidence="3 6">Belongs to the acetolactate synthase small subunit family.</text>
</comment>
<dbReference type="SUPFAM" id="SSF55021">
    <property type="entry name" value="ACT-like"/>
    <property type="match status" value="2"/>
</dbReference>
<comment type="pathway">
    <text evidence="2 6">Amino-acid biosynthesis; L-valine biosynthesis; L-valine from pyruvate: step 1/4.</text>
</comment>
<comment type="pathway">
    <text evidence="1 6">Amino-acid biosynthesis; L-isoleucine biosynthesis; L-isoleucine from 2-oxobutanoate: step 1/4.</text>
</comment>
<organism evidence="8">
    <name type="scientific">Heterosigma akashiwo</name>
    <name type="common">Chromophytic alga</name>
    <name type="synonym">Heterosigma carterae</name>
    <dbReference type="NCBI Taxonomy" id="2829"/>
    <lineage>
        <taxon>Eukaryota</taxon>
        <taxon>Sar</taxon>
        <taxon>Stramenopiles</taxon>
        <taxon>Ochrophyta</taxon>
        <taxon>Raphidophyceae</taxon>
        <taxon>Chattonellales</taxon>
        <taxon>Chattonellaceae</taxon>
        <taxon>Heterosigma</taxon>
    </lineage>
</organism>
<keyword evidence="4 6" id="KW-0028">Amino-acid biosynthesis</keyword>
<evidence type="ECO:0000256" key="1">
    <source>
        <dbReference type="ARBA" id="ARBA00004974"/>
    </source>
</evidence>
<dbReference type="CDD" id="cd04878">
    <property type="entry name" value="ACT_AHAS"/>
    <property type="match status" value="1"/>
</dbReference>
<dbReference type="EMBL" id="LC269924">
    <property type="protein sequence ID" value="BBA18979.1"/>
    <property type="molecule type" value="Genomic_DNA"/>
</dbReference>
<geneLocation type="chloroplast" evidence="8"/>
<feature type="domain" description="ACT" evidence="7">
    <location>
        <begin position="4"/>
        <end position="78"/>
    </location>
</feature>
<reference evidence="9" key="2">
    <citation type="submission" date="2017-05" db="EMBL/GenBank/DDBJ databases">
        <title>Chloroplast genome sequences of Heterosigma akashiwo, a bloom-forming raphidophyte.</title>
        <authorList>
            <person name="Ueki S."/>
        </authorList>
    </citation>
    <scope>NUCLEOTIDE SEQUENCE</scope>
    <source>
        <strain evidence="11">CCAP934/4</strain>
        <strain evidence="9">CCAP934/8</strain>
        <strain evidence="15">CCMP1596</strain>
        <strain evidence="12">CCMP2274</strain>
        <strain evidence="13">CCMP3374</strain>
        <strain evidence="10">EHUSP01</strain>
        <strain evidence="14">HaFk01</strain>
    </source>
</reference>
<dbReference type="InterPro" id="IPR039557">
    <property type="entry name" value="AHAS_ACT"/>
</dbReference>
<dbReference type="GO" id="GO:0005829">
    <property type="term" value="C:cytosol"/>
    <property type="evidence" value="ECO:0007669"/>
    <property type="project" value="TreeGrafter"/>
</dbReference>
<dbReference type="GO" id="GO:0009097">
    <property type="term" value="P:isoleucine biosynthetic process"/>
    <property type="evidence" value="ECO:0007669"/>
    <property type="project" value="UniProtKB-UniRule"/>
</dbReference>
<dbReference type="Gene3D" id="3.30.70.260">
    <property type="match status" value="1"/>
</dbReference>
<evidence type="ECO:0000313" key="8">
    <source>
        <dbReference type="EMBL" id="ABV65931.1"/>
    </source>
</evidence>
<evidence type="ECO:0000256" key="5">
    <source>
        <dbReference type="ARBA" id="ARBA00023304"/>
    </source>
</evidence>
<evidence type="ECO:0000313" key="14">
    <source>
        <dbReference type="EMBL" id="BBA18840.1"/>
    </source>
</evidence>
<dbReference type="InterPro" id="IPR027271">
    <property type="entry name" value="Acetolactate_synth/TF_NikR_C"/>
</dbReference>
<dbReference type="FunFam" id="3.30.70.260:FF:000001">
    <property type="entry name" value="Acetolactate synthase, small subunit"/>
    <property type="match status" value="1"/>
</dbReference>
<dbReference type="GO" id="GO:1990610">
    <property type="term" value="F:acetolactate synthase regulator activity"/>
    <property type="evidence" value="ECO:0007669"/>
    <property type="project" value="UniProtKB-UniRule"/>
</dbReference>
<comment type="subunit">
    <text evidence="6">Dimer of large and small chains.</text>
</comment>
<accession>B2XT33</accession>
<reference evidence="8" key="1">
    <citation type="journal article" date="2008" name="BMC Genomics">
        <title>Chloroplast genome sequencing analysis of Heterosigma akashiwo CCMP452 (West Atlantic) and NIES293 (West Pacific) strains.</title>
        <authorList>
            <person name="Cattolico R.A."/>
            <person name="Jacobs M.A."/>
            <person name="Zhou Y."/>
            <person name="Chang J."/>
            <person name="Duplessis M."/>
            <person name="Lybrand T."/>
            <person name="McKay J."/>
            <person name="Ong H.C."/>
            <person name="Sims E."/>
            <person name="Rocap G."/>
        </authorList>
    </citation>
    <scope>NUCLEOTIDE SEQUENCE [LARGE SCALE GENOMIC DNA]</scope>
    <source>
        <strain evidence="8">NIES 293</strain>
    </source>
</reference>
<gene>
    <name evidence="8" type="primary">ilvH</name>
    <name evidence="8" type="ordered locus">Heak293_Cp024</name>
</gene>
<protein>
    <recommendedName>
        <fullName evidence="6">Acetolactate synthase small subunit</fullName>
        <shortName evidence="6">AHAS</shortName>
        <shortName evidence="6">ALS</shortName>
        <ecNumber evidence="6">2.2.1.6</ecNumber>
    </recommendedName>
    <alternativeName>
        <fullName evidence="6">Acetohydroxy-acid synthase small subunit</fullName>
    </alternativeName>
</protein>
<dbReference type="InterPro" id="IPR054480">
    <property type="entry name" value="AHAS_small-like_ACT"/>
</dbReference>
<dbReference type="InterPro" id="IPR019455">
    <property type="entry name" value="Acetolactate_synth_ssu_C"/>
</dbReference>
<sequence length="175" mass="19524">MKYTVTVLVHNQTGVLTRISNLFARRGYNIESLAVGQSEILNVSRITLVLPGTKRSVAQVVKQLFKLVDVIKVENIADTACVERELMLIKLNSEGNNRAKILEIATIFRAHIVDFSLESLTLEVTGDPGKIVVIEQALRSFGVIEIARTGRIVLTRESNINTERLRQSEESTVHL</sequence>
<dbReference type="RefSeq" id="YP_001936325.1">
    <property type="nucleotide sequence ID" value="NC_010772.1"/>
</dbReference>